<proteinExistence type="predicted"/>
<evidence type="ECO:0000313" key="1">
    <source>
        <dbReference type="EMBL" id="KAK7817710.1"/>
    </source>
</evidence>
<sequence>MLVNQPVVLWAGLSGMLVWFKDYCLLIPETVNALGGAQVRLCPNPPGVHLLSPHKGTTIAMAGLKSKP</sequence>
<dbReference type="Proteomes" id="UP000237347">
    <property type="component" value="Unassembled WGS sequence"/>
</dbReference>
<protein>
    <submittedName>
        <fullName evidence="1">Uncharacterized protein</fullName>
    </submittedName>
</protein>
<gene>
    <name evidence="1" type="ORF">CFP56_042462</name>
</gene>
<reference evidence="1 2" key="1">
    <citation type="journal article" date="2018" name="Sci. Data">
        <title>The draft genome sequence of cork oak.</title>
        <authorList>
            <person name="Ramos A.M."/>
            <person name="Usie A."/>
            <person name="Barbosa P."/>
            <person name="Barros P.M."/>
            <person name="Capote T."/>
            <person name="Chaves I."/>
            <person name="Simoes F."/>
            <person name="Abreu I."/>
            <person name="Carrasquinho I."/>
            <person name="Faro C."/>
            <person name="Guimaraes J.B."/>
            <person name="Mendonca D."/>
            <person name="Nobrega F."/>
            <person name="Rodrigues L."/>
            <person name="Saibo N.J.M."/>
            <person name="Varela M.C."/>
            <person name="Egas C."/>
            <person name="Matos J."/>
            <person name="Miguel C.M."/>
            <person name="Oliveira M.M."/>
            <person name="Ricardo C.P."/>
            <person name="Goncalves S."/>
        </authorList>
    </citation>
    <scope>NUCLEOTIDE SEQUENCE [LARGE SCALE GENOMIC DNA]</scope>
    <source>
        <strain evidence="2">cv. HL8</strain>
    </source>
</reference>
<organism evidence="1 2">
    <name type="scientific">Quercus suber</name>
    <name type="common">Cork oak</name>
    <dbReference type="NCBI Taxonomy" id="58331"/>
    <lineage>
        <taxon>Eukaryota</taxon>
        <taxon>Viridiplantae</taxon>
        <taxon>Streptophyta</taxon>
        <taxon>Embryophyta</taxon>
        <taxon>Tracheophyta</taxon>
        <taxon>Spermatophyta</taxon>
        <taxon>Magnoliopsida</taxon>
        <taxon>eudicotyledons</taxon>
        <taxon>Gunneridae</taxon>
        <taxon>Pentapetalae</taxon>
        <taxon>rosids</taxon>
        <taxon>fabids</taxon>
        <taxon>Fagales</taxon>
        <taxon>Fagaceae</taxon>
        <taxon>Quercus</taxon>
    </lineage>
</organism>
<comment type="caution">
    <text evidence="1">The sequence shown here is derived from an EMBL/GenBank/DDBJ whole genome shotgun (WGS) entry which is preliminary data.</text>
</comment>
<evidence type="ECO:0000313" key="2">
    <source>
        <dbReference type="Proteomes" id="UP000237347"/>
    </source>
</evidence>
<dbReference type="EMBL" id="PKMF04000866">
    <property type="protein sequence ID" value="KAK7817710.1"/>
    <property type="molecule type" value="Genomic_DNA"/>
</dbReference>
<keyword evidence="2" id="KW-1185">Reference proteome</keyword>
<name>A0AAW0ITL0_QUESU</name>
<dbReference type="AlphaFoldDB" id="A0AAW0ITL0"/>
<accession>A0AAW0ITL0</accession>